<keyword evidence="1" id="KW-0472">Membrane</keyword>
<comment type="caution">
    <text evidence="2">The sequence shown here is derived from an EMBL/GenBank/DDBJ whole genome shotgun (WGS) entry which is preliminary data.</text>
</comment>
<organism evidence="2 3">
    <name type="scientific">Streptomyces chisholmiae</name>
    <dbReference type="NCBI Taxonomy" id="3075540"/>
    <lineage>
        <taxon>Bacteria</taxon>
        <taxon>Bacillati</taxon>
        <taxon>Actinomycetota</taxon>
        <taxon>Actinomycetes</taxon>
        <taxon>Kitasatosporales</taxon>
        <taxon>Streptomycetaceae</taxon>
        <taxon>Streptomyces</taxon>
    </lineage>
</organism>
<keyword evidence="1" id="KW-0812">Transmembrane</keyword>
<name>A0ABU2JXH1_9ACTN</name>
<proteinExistence type="predicted"/>
<accession>A0ABU2JXH1</accession>
<keyword evidence="3" id="KW-1185">Reference proteome</keyword>
<sequence>MNALLSELGKSLATRWLSYLMPTGLLFLGAAGTGLVLGHARWYDLPAVADRLDAWASGPDERALGAGLAVAAGIVLLATAVGLLVRALGTVVDRIWLGTWPRGARRLATGLTERRRARWAAADQRVREAWRQHAARRALTGASDPDDRTPALRIAERDRVCLVPPGHPTWIGDRVAATDQRILATYGLDLAAAWPRLWLVCPEETRAELRTARRGYDAATQLVAWSPLYLALAVWWWPALLIAATTLVVGVRRGRAAMDTFCWLAESVVDLHGRDLATALGLSCSGPLYPETGRRVTARLRKDR</sequence>
<feature type="transmembrane region" description="Helical" evidence="1">
    <location>
        <begin position="20"/>
        <end position="42"/>
    </location>
</feature>
<feature type="transmembrane region" description="Helical" evidence="1">
    <location>
        <begin position="63"/>
        <end position="85"/>
    </location>
</feature>
<feature type="transmembrane region" description="Helical" evidence="1">
    <location>
        <begin position="228"/>
        <end position="251"/>
    </location>
</feature>
<reference evidence="3" key="1">
    <citation type="submission" date="2023-07" db="EMBL/GenBank/DDBJ databases">
        <title>30 novel species of actinomycetes from the DSMZ collection.</title>
        <authorList>
            <person name="Nouioui I."/>
        </authorList>
    </citation>
    <scope>NUCLEOTIDE SEQUENCE [LARGE SCALE GENOMIC DNA]</scope>
    <source>
        <strain evidence="3">DSM 44915</strain>
    </source>
</reference>
<dbReference type="EMBL" id="JAVREO010000019">
    <property type="protein sequence ID" value="MDT0269697.1"/>
    <property type="molecule type" value="Genomic_DNA"/>
</dbReference>
<dbReference type="RefSeq" id="WP_311669781.1">
    <property type="nucleotide sequence ID" value="NZ_JAVREO010000019.1"/>
</dbReference>
<evidence type="ECO:0000256" key="1">
    <source>
        <dbReference type="SAM" id="Phobius"/>
    </source>
</evidence>
<evidence type="ECO:0008006" key="4">
    <source>
        <dbReference type="Google" id="ProtNLM"/>
    </source>
</evidence>
<dbReference type="Proteomes" id="UP001183410">
    <property type="component" value="Unassembled WGS sequence"/>
</dbReference>
<evidence type="ECO:0000313" key="2">
    <source>
        <dbReference type="EMBL" id="MDT0269697.1"/>
    </source>
</evidence>
<protein>
    <recommendedName>
        <fullName evidence="4">Vegetative cell wall protein gp1</fullName>
    </recommendedName>
</protein>
<keyword evidence="1" id="KW-1133">Transmembrane helix</keyword>
<gene>
    <name evidence="2" type="ORF">RM844_25770</name>
</gene>
<evidence type="ECO:0000313" key="3">
    <source>
        <dbReference type="Proteomes" id="UP001183410"/>
    </source>
</evidence>